<dbReference type="AlphaFoldDB" id="A0AAD4VGN6"/>
<dbReference type="Gene3D" id="3.30.420.10">
    <property type="entry name" value="Ribonuclease H-like superfamily/Ribonuclease H"/>
    <property type="match status" value="1"/>
</dbReference>
<keyword evidence="3" id="KW-1185">Reference proteome</keyword>
<organism evidence="2 3">
    <name type="scientific">Prunus dulcis</name>
    <name type="common">Almond</name>
    <name type="synonym">Amygdalus dulcis</name>
    <dbReference type="NCBI Taxonomy" id="3755"/>
    <lineage>
        <taxon>Eukaryota</taxon>
        <taxon>Viridiplantae</taxon>
        <taxon>Streptophyta</taxon>
        <taxon>Embryophyta</taxon>
        <taxon>Tracheophyta</taxon>
        <taxon>Spermatophyta</taxon>
        <taxon>Magnoliopsida</taxon>
        <taxon>eudicotyledons</taxon>
        <taxon>Gunneridae</taxon>
        <taxon>Pentapetalae</taxon>
        <taxon>rosids</taxon>
        <taxon>fabids</taxon>
        <taxon>Rosales</taxon>
        <taxon>Rosaceae</taxon>
        <taxon>Amygdaloideae</taxon>
        <taxon>Amygdaleae</taxon>
        <taxon>Prunus</taxon>
    </lineage>
</organism>
<dbReference type="EMBL" id="JAJFAZ020000006">
    <property type="protein sequence ID" value="KAI5323847.1"/>
    <property type="molecule type" value="Genomic_DNA"/>
</dbReference>
<dbReference type="GO" id="GO:0003676">
    <property type="term" value="F:nucleic acid binding"/>
    <property type="evidence" value="ECO:0007669"/>
    <property type="project" value="InterPro"/>
</dbReference>
<dbReference type="PANTHER" id="PTHR37984:SF5">
    <property type="entry name" value="PROTEIN NYNRIN-LIKE"/>
    <property type="match status" value="1"/>
</dbReference>
<dbReference type="Proteomes" id="UP001054821">
    <property type="component" value="Chromosome 6"/>
</dbReference>
<dbReference type="InterPro" id="IPR012337">
    <property type="entry name" value="RNaseH-like_sf"/>
</dbReference>
<evidence type="ECO:0000313" key="2">
    <source>
        <dbReference type="EMBL" id="KAI5323847.1"/>
    </source>
</evidence>
<dbReference type="PROSITE" id="PS50994">
    <property type="entry name" value="INTEGRASE"/>
    <property type="match status" value="1"/>
</dbReference>
<dbReference type="Pfam" id="PF00665">
    <property type="entry name" value="rve"/>
    <property type="match status" value="1"/>
</dbReference>
<dbReference type="SUPFAM" id="SSF53098">
    <property type="entry name" value="Ribonuclease H-like"/>
    <property type="match status" value="1"/>
</dbReference>
<feature type="domain" description="Integrase catalytic" evidence="1">
    <location>
        <begin position="1"/>
        <end position="138"/>
    </location>
</feature>
<dbReference type="InterPro" id="IPR036397">
    <property type="entry name" value="RNaseH_sf"/>
</dbReference>
<protein>
    <recommendedName>
        <fullName evidence="1">Integrase catalytic domain-containing protein</fullName>
    </recommendedName>
</protein>
<proteinExistence type="predicted"/>
<evidence type="ECO:0000313" key="3">
    <source>
        <dbReference type="Proteomes" id="UP001054821"/>
    </source>
</evidence>
<gene>
    <name evidence="2" type="ORF">L3X38_032920</name>
</gene>
<name>A0AAD4VGN6_PRUDU</name>
<sequence length="138" mass="15680">MTCSLYKRGFSLTYLRCLTPEEGQVKYAVVAVDYFTKWAEAKALANITAACIETFVWQNIVFRFGMPHAIITDNGWQFDNAKFRQFCSNLKIRLCFASPAHPQSDGQVEAVNKIIKKTLKTKLDKAKGSWLELPPEVL</sequence>
<dbReference type="InterPro" id="IPR050951">
    <property type="entry name" value="Retrovirus_Pol_polyprotein"/>
</dbReference>
<evidence type="ECO:0000259" key="1">
    <source>
        <dbReference type="PROSITE" id="PS50994"/>
    </source>
</evidence>
<dbReference type="PANTHER" id="PTHR37984">
    <property type="entry name" value="PROTEIN CBG26694"/>
    <property type="match status" value="1"/>
</dbReference>
<reference evidence="2 3" key="1">
    <citation type="journal article" date="2022" name="G3 (Bethesda)">
        <title>Whole-genome sequence and methylome profiling of the almond [Prunus dulcis (Mill.) D.A. Webb] cultivar 'Nonpareil'.</title>
        <authorList>
            <person name="D'Amico-Willman K.M."/>
            <person name="Ouma W.Z."/>
            <person name="Meulia T."/>
            <person name="Sideli G.M."/>
            <person name="Gradziel T.M."/>
            <person name="Fresnedo-Ramirez J."/>
        </authorList>
    </citation>
    <scope>NUCLEOTIDE SEQUENCE [LARGE SCALE GENOMIC DNA]</scope>
    <source>
        <strain evidence="2">Clone GOH B32 T37-40</strain>
    </source>
</reference>
<accession>A0AAD4VGN6</accession>
<dbReference type="GO" id="GO:0015074">
    <property type="term" value="P:DNA integration"/>
    <property type="evidence" value="ECO:0007669"/>
    <property type="project" value="InterPro"/>
</dbReference>
<dbReference type="InterPro" id="IPR001584">
    <property type="entry name" value="Integrase_cat-core"/>
</dbReference>
<comment type="caution">
    <text evidence="2">The sequence shown here is derived from an EMBL/GenBank/DDBJ whole genome shotgun (WGS) entry which is preliminary data.</text>
</comment>